<dbReference type="EMBL" id="BLAL01000266">
    <property type="protein sequence ID" value="GES98357.1"/>
    <property type="molecule type" value="Genomic_DNA"/>
</dbReference>
<sequence>MTYNKKLQKYMLESIETHVLQQNKDLKYNQRKMINNILKRQLEIVLGRLIYEEQETFSMVFTTDTNIIEEESIFQTSGFNTYYESIDQIPEFYRTKTASDYLKSSTITNYFMIEELNNI</sequence>
<protein>
    <submittedName>
        <fullName evidence="1">Uncharacterized protein</fullName>
    </submittedName>
</protein>
<name>A0A8H3M439_9GLOM</name>
<evidence type="ECO:0000313" key="1">
    <source>
        <dbReference type="EMBL" id="GES98357.1"/>
    </source>
</evidence>
<dbReference type="AlphaFoldDB" id="A0A8H3M439"/>
<evidence type="ECO:0000313" key="2">
    <source>
        <dbReference type="Proteomes" id="UP000615446"/>
    </source>
</evidence>
<gene>
    <name evidence="1" type="ORF">RCL2_002491100</name>
</gene>
<organism evidence="1 2">
    <name type="scientific">Rhizophagus clarus</name>
    <dbReference type="NCBI Taxonomy" id="94130"/>
    <lineage>
        <taxon>Eukaryota</taxon>
        <taxon>Fungi</taxon>
        <taxon>Fungi incertae sedis</taxon>
        <taxon>Mucoromycota</taxon>
        <taxon>Glomeromycotina</taxon>
        <taxon>Glomeromycetes</taxon>
        <taxon>Glomerales</taxon>
        <taxon>Glomeraceae</taxon>
        <taxon>Rhizophagus</taxon>
    </lineage>
</organism>
<comment type="caution">
    <text evidence="1">The sequence shown here is derived from an EMBL/GenBank/DDBJ whole genome shotgun (WGS) entry which is preliminary data.</text>
</comment>
<proteinExistence type="predicted"/>
<dbReference type="Proteomes" id="UP000615446">
    <property type="component" value="Unassembled WGS sequence"/>
</dbReference>
<accession>A0A8H3M439</accession>
<reference evidence="1" key="1">
    <citation type="submission" date="2019-10" db="EMBL/GenBank/DDBJ databases">
        <title>Conservation and host-specific expression of non-tandemly repeated heterogenous ribosome RNA gene in arbuscular mycorrhizal fungi.</title>
        <authorList>
            <person name="Maeda T."/>
            <person name="Kobayashi Y."/>
            <person name="Nakagawa T."/>
            <person name="Ezawa T."/>
            <person name="Yamaguchi K."/>
            <person name="Bino T."/>
            <person name="Nishimoto Y."/>
            <person name="Shigenobu S."/>
            <person name="Kawaguchi M."/>
        </authorList>
    </citation>
    <scope>NUCLEOTIDE SEQUENCE</scope>
    <source>
        <strain evidence="1">HR1</strain>
    </source>
</reference>